<dbReference type="AlphaFoldDB" id="A0A1G1XMN2"/>
<accession>A0A1G1XMN2</accession>
<dbReference type="Proteomes" id="UP000176498">
    <property type="component" value="Unassembled WGS sequence"/>
</dbReference>
<reference evidence="1 2" key="1">
    <citation type="journal article" date="2016" name="Nat. Commun.">
        <title>Thousands of microbial genomes shed light on interconnected biogeochemical processes in an aquifer system.</title>
        <authorList>
            <person name="Anantharaman K."/>
            <person name="Brown C.T."/>
            <person name="Hug L.A."/>
            <person name="Sharon I."/>
            <person name="Castelle C.J."/>
            <person name="Probst A.J."/>
            <person name="Thomas B.C."/>
            <person name="Singh A."/>
            <person name="Wilkins M.J."/>
            <person name="Karaoz U."/>
            <person name="Brodie E.L."/>
            <person name="Williams K.H."/>
            <person name="Hubbard S.S."/>
            <person name="Banfield J.F."/>
        </authorList>
    </citation>
    <scope>NUCLEOTIDE SEQUENCE [LARGE SCALE GENOMIC DNA]</scope>
</reference>
<gene>
    <name evidence="1" type="ORF">A2Y82_00205</name>
</gene>
<evidence type="ECO:0000313" key="1">
    <source>
        <dbReference type="EMBL" id="OGY41395.1"/>
    </source>
</evidence>
<protein>
    <submittedName>
        <fullName evidence="1">Uncharacterized protein</fullName>
    </submittedName>
</protein>
<proteinExistence type="predicted"/>
<comment type="caution">
    <text evidence="1">The sequence shown here is derived from an EMBL/GenBank/DDBJ whole genome shotgun (WGS) entry which is preliminary data.</text>
</comment>
<sequence length="60" mass="7122">MQVIRVTEFPQKKVCKKCKKDWKEKENFDGKCQHCGCKETKWVHYDPGTKEIVEIPRLGL</sequence>
<name>A0A1G1XMN2_9BACT</name>
<evidence type="ECO:0000313" key="2">
    <source>
        <dbReference type="Proteomes" id="UP000176498"/>
    </source>
</evidence>
<dbReference type="EMBL" id="MHHZ01000019">
    <property type="protein sequence ID" value="OGY41395.1"/>
    <property type="molecule type" value="Genomic_DNA"/>
</dbReference>
<organism evidence="1 2">
    <name type="scientific">Candidatus Buchananbacteria bacterium RBG_13_36_9</name>
    <dbReference type="NCBI Taxonomy" id="1797530"/>
    <lineage>
        <taxon>Bacteria</taxon>
        <taxon>Candidatus Buchananiibacteriota</taxon>
    </lineage>
</organism>